<dbReference type="InterPro" id="IPR025048">
    <property type="entry name" value="DUF3987"/>
</dbReference>
<proteinExistence type="predicted"/>
<comment type="caution">
    <text evidence="3">The sequence shown here is derived from an EMBL/GenBank/DDBJ whole genome shotgun (WGS) entry which is preliminary data.</text>
</comment>
<dbReference type="RefSeq" id="WP_044165668.1">
    <property type="nucleotide sequence ID" value="NZ_JACIER010000001.1"/>
</dbReference>
<dbReference type="Pfam" id="PF13148">
    <property type="entry name" value="DUF3987"/>
    <property type="match status" value="1"/>
</dbReference>
<evidence type="ECO:0000313" key="4">
    <source>
        <dbReference type="Proteomes" id="UP000560658"/>
    </source>
</evidence>
<feature type="compositionally biased region" description="Basic and acidic residues" evidence="1">
    <location>
        <begin position="461"/>
        <end position="475"/>
    </location>
</feature>
<feature type="region of interest" description="Disordered" evidence="1">
    <location>
        <begin position="455"/>
        <end position="492"/>
    </location>
</feature>
<feature type="region of interest" description="Disordered" evidence="1">
    <location>
        <begin position="215"/>
        <end position="236"/>
    </location>
</feature>
<evidence type="ECO:0000256" key="1">
    <source>
        <dbReference type="SAM" id="MobiDB-lite"/>
    </source>
</evidence>
<dbReference type="InterPro" id="IPR014907">
    <property type="entry name" value="BT4734-like_N"/>
</dbReference>
<accession>A0A840D201</accession>
<dbReference type="EMBL" id="JACIER010000001">
    <property type="protein sequence ID" value="MBB4042253.1"/>
    <property type="molecule type" value="Genomic_DNA"/>
</dbReference>
<dbReference type="AlphaFoldDB" id="A0A840D201"/>
<dbReference type="Pfam" id="PF08800">
    <property type="entry name" value="BT4734-like_N"/>
    <property type="match status" value="1"/>
</dbReference>
<gene>
    <name evidence="3" type="ORF">GGR06_000012</name>
</gene>
<evidence type="ECO:0000259" key="2">
    <source>
        <dbReference type="Pfam" id="PF08800"/>
    </source>
</evidence>
<sequence length="815" mass="91888">METKDSSAKSQEIQFSFSYFNNLWSKDSTVITLHKFYQQVTSPLWKPQTESYRKLKNRPDRENEAGMTKDSLPVVIIEGTCRPHRSHAAANLERLSGLAMYDLDHTGQRTAEIKNMLRSLPYVAYTHTSISGEGLKIVIYLDVRTVEEYPTAYAICRRTLEVLANHPCDGQCARITQPCSCVWDPDAYFTPTPQPYPWRAELAANPSLATLAAPSALPGDGNANGSPSGNSKVSPIPPTTDACGYIEAFIRTFASYHPWQKGNRHESMLALGRSARRKGFSKEELNKLTLIMAVEIVGNGYTQKELEKDLLTGYQYVNLSYIPPKEGKSLPLVPTATFRPISNEILGEDTEEMSINNEEIRASSPTIPNEVYTHLPDFLKEALKPARNNRERDILLLGILVNLSGCMPNVRIYFDQRPYSPHLYLLIIAPPASGKGILTLAGMLPEAVNAHLKRENKRKKDAYEQELKAWEESSKQHTKKGQHPSGTPPASMPEEPDYYYLCGAPNTSKNQLISRLKINGDLGLIINASELDMISGAMKQEYGRHDDVFRAAFHHEPVSTDYKIDKQIICAEEPHLALCLSGTPNQLPSFIRSIDNGLYSRFEIYTCEARWKFRSAAPIGGGEDYVTLYKRLSQQVLDMYLLFLQSPTEVTLTPSQWEEHTVYFDRLLNEVASEQADAPGSIVLRAALIVARIAAVLTAIRKTESAMRMKEFICTDEDFHSAMEIVKTTINHSLLLISSLPGDEVKPKPLKSYFRIRSVLDLLPKNFTYKEVRDKAIEMGIPERSTCRYLKKLLELNYLEKQGDSYLKLKEITDR</sequence>
<feature type="domain" description="BT4734-like N-terminal" evidence="2">
    <location>
        <begin position="67"/>
        <end position="189"/>
    </location>
</feature>
<evidence type="ECO:0000313" key="3">
    <source>
        <dbReference type="EMBL" id="MBB4042253.1"/>
    </source>
</evidence>
<keyword evidence="4" id="KW-1185">Reference proteome</keyword>
<organism evidence="3 4">
    <name type="scientific">Bacteroides reticulotermitis</name>
    <dbReference type="NCBI Taxonomy" id="1133319"/>
    <lineage>
        <taxon>Bacteria</taxon>
        <taxon>Pseudomonadati</taxon>
        <taxon>Bacteroidota</taxon>
        <taxon>Bacteroidia</taxon>
        <taxon>Bacteroidales</taxon>
        <taxon>Bacteroidaceae</taxon>
        <taxon>Bacteroides</taxon>
    </lineage>
</organism>
<feature type="compositionally biased region" description="Polar residues" evidence="1">
    <location>
        <begin position="223"/>
        <end position="233"/>
    </location>
</feature>
<reference evidence="3" key="1">
    <citation type="submission" date="2020-08" db="EMBL/GenBank/DDBJ databases">
        <title>Genomic Encyclopedia of Type Strains, Phase IV (KMG-IV): sequencing the most valuable type-strain genomes for metagenomic binning, comparative biology and taxonomic classification.</title>
        <authorList>
            <person name="Goeker M."/>
        </authorList>
    </citation>
    <scope>NUCLEOTIDE SEQUENCE [LARGE SCALE GENOMIC DNA]</scope>
    <source>
        <strain evidence="3">DSM 105720</strain>
    </source>
</reference>
<name>A0A840D201_9BACE</name>
<protein>
    <recommendedName>
        <fullName evidence="2">BT4734-like N-terminal domain-containing protein</fullName>
    </recommendedName>
</protein>
<dbReference type="Proteomes" id="UP000560658">
    <property type="component" value="Unassembled WGS sequence"/>
</dbReference>